<organism evidence="3 4">
    <name type="scientific">Bacillus salitolerans</name>
    <dbReference type="NCBI Taxonomy" id="1437434"/>
    <lineage>
        <taxon>Bacteria</taxon>
        <taxon>Bacillati</taxon>
        <taxon>Bacillota</taxon>
        <taxon>Bacilli</taxon>
        <taxon>Bacillales</taxon>
        <taxon>Bacillaceae</taxon>
        <taxon>Bacillus</taxon>
    </lineage>
</organism>
<name>A0ABW4LM63_9BACI</name>
<dbReference type="Gene3D" id="3.40.50.300">
    <property type="entry name" value="P-loop containing nucleotide triphosphate hydrolases"/>
    <property type="match status" value="1"/>
</dbReference>
<proteinExistence type="predicted"/>
<reference evidence="4" key="1">
    <citation type="journal article" date="2019" name="Int. J. Syst. Evol. Microbiol.">
        <title>The Global Catalogue of Microorganisms (GCM) 10K type strain sequencing project: providing services to taxonomists for standard genome sequencing and annotation.</title>
        <authorList>
            <consortium name="The Broad Institute Genomics Platform"/>
            <consortium name="The Broad Institute Genome Sequencing Center for Infectious Disease"/>
            <person name="Wu L."/>
            <person name="Ma J."/>
        </authorList>
    </citation>
    <scope>NUCLEOTIDE SEQUENCE [LARGE SCALE GENOMIC DNA]</scope>
    <source>
        <strain evidence="4">CCUG 49339</strain>
    </source>
</reference>
<evidence type="ECO:0000313" key="4">
    <source>
        <dbReference type="Proteomes" id="UP001597214"/>
    </source>
</evidence>
<evidence type="ECO:0000313" key="3">
    <source>
        <dbReference type="EMBL" id="MFD1735834.1"/>
    </source>
</evidence>
<dbReference type="PANTHER" id="PTHR43384">
    <property type="entry name" value="SEPTUM SITE-DETERMINING PROTEIN MIND HOMOLOG, CHLOROPLASTIC-RELATED"/>
    <property type="match status" value="1"/>
</dbReference>
<comment type="caution">
    <text evidence="3">The sequence shown here is derived from an EMBL/GenBank/DDBJ whole genome shotgun (WGS) entry which is preliminary data.</text>
</comment>
<dbReference type="InterPro" id="IPR033875">
    <property type="entry name" value="FlhG"/>
</dbReference>
<dbReference type="Pfam" id="PF10609">
    <property type="entry name" value="ParA"/>
    <property type="match status" value="1"/>
</dbReference>
<evidence type="ECO:0000256" key="2">
    <source>
        <dbReference type="ARBA" id="ARBA00022840"/>
    </source>
</evidence>
<dbReference type="RefSeq" id="WP_377926940.1">
    <property type="nucleotide sequence ID" value="NZ_JBHUEM010000003.1"/>
</dbReference>
<accession>A0ABW4LM63</accession>
<dbReference type="CDD" id="cd02038">
    <property type="entry name" value="FlhG-like"/>
    <property type="match status" value="1"/>
</dbReference>
<dbReference type="PANTHER" id="PTHR43384:SF4">
    <property type="entry name" value="CELLULOSE BIOSYNTHESIS PROTEIN BCSQ-RELATED"/>
    <property type="match status" value="1"/>
</dbReference>
<evidence type="ECO:0000256" key="1">
    <source>
        <dbReference type="ARBA" id="ARBA00022741"/>
    </source>
</evidence>
<protein>
    <submittedName>
        <fullName evidence="3">MinD/ParA family protein</fullName>
    </submittedName>
</protein>
<keyword evidence="1" id="KW-0547">Nucleotide-binding</keyword>
<dbReference type="InterPro" id="IPR033756">
    <property type="entry name" value="YlxH/NBP35"/>
</dbReference>
<dbReference type="EMBL" id="JBHUEM010000003">
    <property type="protein sequence ID" value="MFD1735834.1"/>
    <property type="molecule type" value="Genomic_DNA"/>
</dbReference>
<dbReference type="PIRSF" id="PIRSF003092">
    <property type="entry name" value="MinD"/>
    <property type="match status" value="1"/>
</dbReference>
<keyword evidence="2" id="KW-0067">ATP-binding</keyword>
<sequence length="289" mass="32181">MRDQAESLRLRLQRINDQSEAKVIAVVSGKGGVGKSNFSLNFSINLAKSGQNVLLVDMDIGMGNIDILMGQSSKGSFVDLFKQGVTIHDLIKNGPGGISYISGGSGLATIFKLDHDKLTYLISQLEKLSLEYDYILFDMGAGVTEDTLQLLLSVHEIFVITTPEPTSITDAYSMMKFICSKEHHAEFYLVVNRVQSEKEGIQTLTRLSEVMKQFLRKEIVKLGFLPDDRSVYKAVSRQIPFSIYDPKSAASRSMNELTKKYTSGSIEGAKPKSKSLGFITKLRHYFSER</sequence>
<dbReference type="InterPro" id="IPR050625">
    <property type="entry name" value="ParA/MinD_ATPase"/>
</dbReference>
<dbReference type="InterPro" id="IPR025501">
    <property type="entry name" value="MinD_FleN"/>
</dbReference>
<keyword evidence="4" id="KW-1185">Reference proteome</keyword>
<dbReference type="InterPro" id="IPR027417">
    <property type="entry name" value="P-loop_NTPase"/>
</dbReference>
<dbReference type="SUPFAM" id="SSF52540">
    <property type="entry name" value="P-loop containing nucleoside triphosphate hydrolases"/>
    <property type="match status" value="1"/>
</dbReference>
<gene>
    <name evidence="3" type="ORF">ACFSCX_04565</name>
</gene>
<dbReference type="Proteomes" id="UP001597214">
    <property type="component" value="Unassembled WGS sequence"/>
</dbReference>